<dbReference type="Gene3D" id="1.10.287.90">
    <property type="match status" value="1"/>
</dbReference>
<feature type="domain" description="Cytochrome oxidase subunit II copper A binding" evidence="10">
    <location>
        <begin position="89"/>
        <end position="202"/>
    </location>
</feature>
<keyword evidence="3" id="KW-0813">Transport</keyword>
<organism evidence="11 12">
    <name type="scientific">Tabrizicola soli</name>
    <dbReference type="NCBI Taxonomy" id="2185115"/>
    <lineage>
        <taxon>Bacteria</taxon>
        <taxon>Pseudomonadati</taxon>
        <taxon>Pseudomonadota</taxon>
        <taxon>Alphaproteobacteria</taxon>
        <taxon>Rhodobacterales</taxon>
        <taxon>Paracoccaceae</taxon>
        <taxon>Tabrizicola</taxon>
    </lineage>
</organism>
<keyword evidence="7 9" id="KW-0472">Membrane</keyword>
<gene>
    <name evidence="11" type="ORF">ACFOD6_21205</name>
</gene>
<dbReference type="EMBL" id="JBHRSM010000054">
    <property type="protein sequence ID" value="MFC3088565.1"/>
    <property type="molecule type" value="Genomic_DNA"/>
</dbReference>
<dbReference type="Pfam" id="PF00116">
    <property type="entry name" value="COX2"/>
    <property type="match status" value="1"/>
</dbReference>
<comment type="catalytic activity">
    <reaction evidence="8">
        <text>4 Fe(II)-[cytochrome c] + O2 + 8 H(+)(in) = 4 Fe(III)-[cytochrome c] + 2 H2O + 4 H(+)(out)</text>
        <dbReference type="Rhea" id="RHEA:11436"/>
        <dbReference type="Rhea" id="RHEA-COMP:10350"/>
        <dbReference type="Rhea" id="RHEA-COMP:14399"/>
        <dbReference type="ChEBI" id="CHEBI:15377"/>
        <dbReference type="ChEBI" id="CHEBI:15378"/>
        <dbReference type="ChEBI" id="CHEBI:15379"/>
        <dbReference type="ChEBI" id="CHEBI:29033"/>
        <dbReference type="ChEBI" id="CHEBI:29034"/>
        <dbReference type="EC" id="7.1.1.9"/>
    </reaction>
</comment>
<evidence type="ECO:0000256" key="8">
    <source>
        <dbReference type="ARBA" id="ARBA00047816"/>
    </source>
</evidence>
<evidence type="ECO:0000256" key="2">
    <source>
        <dbReference type="ARBA" id="ARBA00007866"/>
    </source>
</evidence>
<evidence type="ECO:0000313" key="11">
    <source>
        <dbReference type="EMBL" id="MFC3088565.1"/>
    </source>
</evidence>
<evidence type="ECO:0000256" key="5">
    <source>
        <dbReference type="ARBA" id="ARBA00022982"/>
    </source>
</evidence>
<dbReference type="InterPro" id="IPR036257">
    <property type="entry name" value="Cyt_c_oxidase_su2_TM_sf"/>
</dbReference>
<dbReference type="PANTHER" id="PTHR22888:SF9">
    <property type="entry name" value="CYTOCHROME C OXIDASE SUBUNIT 2"/>
    <property type="match status" value="1"/>
</dbReference>
<evidence type="ECO:0000256" key="9">
    <source>
        <dbReference type="SAM" id="Phobius"/>
    </source>
</evidence>
<feature type="transmembrane region" description="Helical" evidence="9">
    <location>
        <begin position="60"/>
        <end position="78"/>
    </location>
</feature>
<evidence type="ECO:0000313" key="12">
    <source>
        <dbReference type="Proteomes" id="UP001595445"/>
    </source>
</evidence>
<evidence type="ECO:0000256" key="3">
    <source>
        <dbReference type="ARBA" id="ARBA00022448"/>
    </source>
</evidence>
<comment type="caution">
    <text evidence="11">The sequence shown here is derived from an EMBL/GenBank/DDBJ whole genome shotgun (WGS) entry which is preliminary data.</text>
</comment>
<proteinExistence type="inferred from homology"/>
<feature type="transmembrane region" description="Helical" evidence="9">
    <location>
        <begin position="15"/>
        <end position="39"/>
    </location>
</feature>
<evidence type="ECO:0000256" key="7">
    <source>
        <dbReference type="ARBA" id="ARBA00023136"/>
    </source>
</evidence>
<sequence length="205" mass="21534">MLHPAGPAAEAIAGLWWVMLAGGAAILVFVLGLLAMAILRRPSAPPAAGRNGAALWHHGLGLGFPLVTLAALTVHGLVVGERLLPHEAEGLVTVRAEARQWAWTFGYPEAPGLATEDVLHIPAGRPVNVEITSRDVVHSFWVPRLAGKLDAVPGHVNVLRLQAAAPGTYAGQSAEFSGPGYKGHVFTVRAHDAAAWDRFLRGGSP</sequence>
<dbReference type="Proteomes" id="UP001595445">
    <property type="component" value="Unassembled WGS sequence"/>
</dbReference>
<comment type="similarity">
    <text evidence="2">Belongs to the cytochrome c oxidase subunit 2 family.</text>
</comment>
<evidence type="ECO:0000256" key="1">
    <source>
        <dbReference type="ARBA" id="ARBA00004141"/>
    </source>
</evidence>
<dbReference type="Gene3D" id="2.60.40.420">
    <property type="entry name" value="Cupredoxins - blue copper proteins"/>
    <property type="match status" value="1"/>
</dbReference>
<dbReference type="PROSITE" id="PS50857">
    <property type="entry name" value="COX2_CUA"/>
    <property type="match status" value="1"/>
</dbReference>
<dbReference type="RefSeq" id="WP_242070166.1">
    <property type="nucleotide sequence ID" value="NZ_JAEACP010000010.1"/>
</dbReference>
<name>A0ABV7E0E1_9RHOB</name>
<keyword evidence="5" id="KW-0249">Electron transport</keyword>
<evidence type="ECO:0000256" key="4">
    <source>
        <dbReference type="ARBA" id="ARBA00022692"/>
    </source>
</evidence>
<evidence type="ECO:0000259" key="10">
    <source>
        <dbReference type="PROSITE" id="PS50857"/>
    </source>
</evidence>
<keyword evidence="6 9" id="KW-1133">Transmembrane helix</keyword>
<evidence type="ECO:0000256" key="6">
    <source>
        <dbReference type="ARBA" id="ARBA00022989"/>
    </source>
</evidence>
<dbReference type="InterPro" id="IPR045187">
    <property type="entry name" value="CcO_II"/>
</dbReference>
<dbReference type="PANTHER" id="PTHR22888">
    <property type="entry name" value="CYTOCHROME C OXIDASE, SUBUNIT II"/>
    <property type="match status" value="1"/>
</dbReference>
<protein>
    <submittedName>
        <fullName evidence="11">Cytochrome c oxidase subunit II</fullName>
    </submittedName>
</protein>
<dbReference type="InterPro" id="IPR008972">
    <property type="entry name" value="Cupredoxin"/>
</dbReference>
<dbReference type="InterPro" id="IPR002429">
    <property type="entry name" value="CcO_II-like_C"/>
</dbReference>
<keyword evidence="4 9" id="KW-0812">Transmembrane</keyword>
<comment type="subcellular location">
    <subcellularLocation>
        <location evidence="1">Membrane</location>
        <topology evidence="1">Multi-pass membrane protein</topology>
    </subcellularLocation>
</comment>
<dbReference type="SUPFAM" id="SSF49503">
    <property type="entry name" value="Cupredoxins"/>
    <property type="match status" value="1"/>
</dbReference>
<reference evidence="12" key="1">
    <citation type="journal article" date="2019" name="Int. J. Syst. Evol. Microbiol.">
        <title>The Global Catalogue of Microorganisms (GCM) 10K type strain sequencing project: providing services to taxonomists for standard genome sequencing and annotation.</title>
        <authorList>
            <consortium name="The Broad Institute Genomics Platform"/>
            <consortium name="The Broad Institute Genome Sequencing Center for Infectious Disease"/>
            <person name="Wu L."/>
            <person name="Ma J."/>
        </authorList>
    </citation>
    <scope>NUCLEOTIDE SEQUENCE [LARGE SCALE GENOMIC DNA]</scope>
    <source>
        <strain evidence="12">KCTC 62102</strain>
    </source>
</reference>
<keyword evidence="12" id="KW-1185">Reference proteome</keyword>
<accession>A0ABV7E0E1</accession>